<dbReference type="PROSITE" id="PS51354">
    <property type="entry name" value="GLUTAREDOXIN_2"/>
    <property type="match status" value="1"/>
</dbReference>
<dbReference type="InterPro" id="IPR011911">
    <property type="entry name" value="GlrX_YruB"/>
</dbReference>
<organism evidence="2">
    <name type="scientific">Acididesulfobacillus acetoxydans</name>
    <dbReference type="NCBI Taxonomy" id="1561005"/>
    <lineage>
        <taxon>Bacteria</taxon>
        <taxon>Bacillati</taxon>
        <taxon>Bacillota</taxon>
        <taxon>Clostridia</taxon>
        <taxon>Eubacteriales</taxon>
        <taxon>Peptococcaceae</taxon>
        <taxon>Acididesulfobacillus</taxon>
    </lineage>
</organism>
<feature type="domain" description="Glutaredoxin" evidence="1">
    <location>
        <begin position="3"/>
        <end position="62"/>
    </location>
</feature>
<evidence type="ECO:0000313" key="2">
    <source>
        <dbReference type="EMBL" id="CAA7601801.1"/>
    </source>
</evidence>
<dbReference type="PANTHER" id="PTHR34386">
    <property type="entry name" value="GLUTAREDOXIN"/>
    <property type="match status" value="1"/>
</dbReference>
<dbReference type="Pfam" id="PF00462">
    <property type="entry name" value="Glutaredoxin"/>
    <property type="match status" value="1"/>
</dbReference>
<dbReference type="PANTHER" id="PTHR34386:SF1">
    <property type="entry name" value="GLUTAREDOXIN-LIKE PROTEIN NRDH"/>
    <property type="match status" value="1"/>
</dbReference>
<dbReference type="InterPro" id="IPR036249">
    <property type="entry name" value="Thioredoxin-like_sf"/>
</dbReference>
<reference evidence="3" key="1">
    <citation type="submission" date="2014-11" db="EMBL/GenBank/DDBJ databases">
        <authorList>
            <person name="Hornung B.V."/>
        </authorList>
    </citation>
    <scope>NUCLEOTIDE SEQUENCE</scope>
    <source>
        <strain evidence="3">INE</strain>
    </source>
</reference>
<dbReference type="GO" id="GO:0009055">
    <property type="term" value="F:electron transfer activity"/>
    <property type="evidence" value="ECO:0007669"/>
    <property type="project" value="TreeGrafter"/>
</dbReference>
<dbReference type="KEGG" id="aacx:DEACI_2470"/>
<reference evidence="2" key="2">
    <citation type="submission" date="2020-01" db="EMBL/GenBank/DDBJ databases">
        <authorList>
            <person name="Hornung B."/>
        </authorList>
    </citation>
    <scope>NUCLEOTIDE SEQUENCE</scope>
    <source>
        <strain evidence="2">PacBioINE</strain>
    </source>
</reference>
<dbReference type="SUPFAM" id="SSF52833">
    <property type="entry name" value="Thioredoxin-like"/>
    <property type="match status" value="1"/>
</dbReference>
<evidence type="ECO:0000313" key="4">
    <source>
        <dbReference type="Proteomes" id="UP001071230"/>
    </source>
</evidence>
<dbReference type="AlphaFoldDB" id="A0A8S0WZ48"/>
<evidence type="ECO:0000313" key="3">
    <source>
        <dbReference type="EMBL" id="CEJ09221.1"/>
    </source>
</evidence>
<protein>
    <submittedName>
        <fullName evidence="2">Glutaredoxin</fullName>
    </submittedName>
</protein>
<dbReference type="InterPro" id="IPR051548">
    <property type="entry name" value="Grx-like_ET"/>
</dbReference>
<dbReference type="GO" id="GO:0045454">
    <property type="term" value="P:cell redox homeostasis"/>
    <property type="evidence" value="ECO:0007669"/>
    <property type="project" value="TreeGrafter"/>
</dbReference>
<dbReference type="Proteomes" id="UP001071230">
    <property type="component" value="Unassembled WGS sequence"/>
</dbReference>
<dbReference type="EMBL" id="LR746496">
    <property type="protein sequence ID" value="CAA7601801.1"/>
    <property type="molecule type" value="Genomic_DNA"/>
</dbReference>
<name>A0A8S0WZ48_9FIRM</name>
<evidence type="ECO:0000259" key="1">
    <source>
        <dbReference type="Pfam" id="PF00462"/>
    </source>
</evidence>
<gene>
    <name evidence="2" type="ORF">DEACI_2470</name>
    <name evidence="3" type="ORF">DEACI_3705</name>
</gene>
<dbReference type="RefSeq" id="WP_240985277.1">
    <property type="nucleotide sequence ID" value="NZ_CDGJ01000115.1"/>
</dbReference>
<accession>A0A8S0WZ48</accession>
<dbReference type="InterPro" id="IPR002109">
    <property type="entry name" value="Glutaredoxin"/>
</dbReference>
<dbReference type="Proteomes" id="UP000836597">
    <property type="component" value="Chromosome"/>
</dbReference>
<sequence>MAVTVYSTPTCSFCTAAKRYLKERNIPFRDVDISRDAKAAADMVRKTGQQGVPVIDINGKIIVGFDKPKINSALGLRG</sequence>
<dbReference type="EMBL" id="CDGJ01000115">
    <property type="protein sequence ID" value="CEJ09221.1"/>
    <property type="molecule type" value="Genomic_DNA"/>
</dbReference>
<dbReference type="CDD" id="cd02976">
    <property type="entry name" value="NrdH"/>
    <property type="match status" value="1"/>
</dbReference>
<dbReference type="Gene3D" id="3.40.30.10">
    <property type="entry name" value="Glutaredoxin"/>
    <property type="match status" value="1"/>
</dbReference>
<keyword evidence="4" id="KW-1185">Reference proteome</keyword>
<dbReference type="NCBIfam" id="TIGR02196">
    <property type="entry name" value="GlrX_YruB"/>
    <property type="match status" value="1"/>
</dbReference>
<proteinExistence type="predicted"/>